<organism evidence="1 2">
    <name type="scientific">Paramecium pentaurelia</name>
    <dbReference type="NCBI Taxonomy" id="43138"/>
    <lineage>
        <taxon>Eukaryota</taxon>
        <taxon>Sar</taxon>
        <taxon>Alveolata</taxon>
        <taxon>Ciliophora</taxon>
        <taxon>Intramacronucleata</taxon>
        <taxon>Oligohymenophorea</taxon>
        <taxon>Peniculida</taxon>
        <taxon>Parameciidae</taxon>
        <taxon>Paramecium</taxon>
    </lineage>
</organism>
<proteinExistence type="predicted"/>
<dbReference type="OrthoDB" id="10411012at2759"/>
<dbReference type="AlphaFoldDB" id="A0A8S1T8Q6"/>
<evidence type="ECO:0000313" key="2">
    <source>
        <dbReference type="Proteomes" id="UP000689195"/>
    </source>
</evidence>
<comment type="caution">
    <text evidence="1">The sequence shown here is derived from an EMBL/GenBank/DDBJ whole genome shotgun (WGS) entry which is preliminary data.</text>
</comment>
<protein>
    <submittedName>
        <fullName evidence="1">Uncharacterized protein</fullName>
    </submittedName>
</protein>
<accession>A0A8S1T8Q6</accession>
<keyword evidence="2" id="KW-1185">Reference proteome</keyword>
<evidence type="ECO:0000313" key="1">
    <source>
        <dbReference type="EMBL" id="CAD8148178.1"/>
    </source>
</evidence>
<dbReference type="EMBL" id="CAJJDO010000017">
    <property type="protein sequence ID" value="CAD8148178.1"/>
    <property type="molecule type" value="Genomic_DNA"/>
</dbReference>
<name>A0A8S1T8Q6_9CILI</name>
<dbReference type="Proteomes" id="UP000689195">
    <property type="component" value="Unassembled WGS sequence"/>
</dbReference>
<sequence>MGNINKVFIQTRRGRTNYGYQKKNKETYGFMNLPNNLKYLFLLNFSKCKIHINRRCGLLHLSAYHGINFYDILEKAIKSKVNTEIKRSLEQQIKRYQKIYNENNWGNELQQKQQQQQ</sequence>
<gene>
    <name evidence="1" type="ORF">PPENT_87.1.T0170338</name>
</gene>
<reference evidence="1" key="1">
    <citation type="submission" date="2021-01" db="EMBL/GenBank/DDBJ databases">
        <authorList>
            <consortium name="Genoscope - CEA"/>
            <person name="William W."/>
        </authorList>
    </citation>
    <scope>NUCLEOTIDE SEQUENCE</scope>
</reference>